<dbReference type="STRING" id="1747903.ASR47_100583"/>
<dbReference type="InterPro" id="IPR008207">
    <property type="entry name" value="Sig_transdc_His_kin_Hpt_dom"/>
</dbReference>
<keyword evidence="1" id="KW-0902">Two-component regulatory system</keyword>
<dbReference type="AlphaFoldDB" id="A0A1A7BZE4"/>
<comment type="caution">
    <text evidence="3">The sequence shown here is derived from an EMBL/GenBank/DDBJ whole genome shotgun (WGS) entry which is preliminary data.</text>
</comment>
<dbReference type="RefSeq" id="WP_065309009.1">
    <property type="nucleotide sequence ID" value="NZ_LOCQ01000058.1"/>
</dbReference>
<dbReference type="OrthoDB" id="8706006at2"/>
<sequence>MATLIDPDFRARLRALNDKYAAGVPALMQAIADAQVRCDTEGPRLEQLTALHHALHAVAGSAATFGFATLGQECRRLEQLARQLLNEPAHVLAEWPVLSGQVGALLRWAATDPAATHFSA</sequence>
<reference evidence="3 4" key="1">
    <citation type="submission" date="2016-04" db="EMBL/GenBank/DDBJ databases">
        <title>Draft genome sequence of Janthinobacterium psychrotolerans sp. nov., isolated from freshwater sediments in Denmark.</title>
        <authorList>
            <person name="Gong X."/>
            <person name="Skrivergaard S."/>
            <person name="Korsgaard B.S."/>
            <person name="Schreiber L."/>
            <person name="Marshall I.P."/>
            <person name="Finster K."/>
            <person name="Schramm A."/>
        </authorList>
    </citation>
    <scope>NUCLEOTIDE SEQUENCE [LARGE SCALE GENOMIC DNA]</scope>
    <source>
        <strain evidence="3 4">S3-2</strain>
    </source>
</reference>
<dbReference type="Proteomes" id="UP000092713">
    <property type="component" value="Unassembled WGS sequence"/>
</dbReference>
<dbReference type="Gene3D" id="1.20.120.160">
    <property type="entry name" value="HPT domain"/>
    <property type="match status" value="1"/>
</dbReference>
<dbReference type="GO" id="GO:0004672">
    <property type="term" value="F:protein kinase activity"/>
    <property type="evidence" value="ECO:0007669"/>
    <property type="project" value="UniProtKB-ARBA"/>
</dbReference>
<evidence type="ECO:0000256" key="1">
    <source>
        <dbReference type="ARBA" id="ARBA00023012"/>
    </source>
</evidence>
<organism evidence="3 4">
    <name type="scientific">Janthinobacterium psychrotolerans</name>
    <dbReference type="NCBI Taxonomy" id="1747903"/>
    <lineage>
        <taxon>Bacteria</taxon>
        <taxon>Pseudomonadati</taxon>
        <taxon>Pseudomonadota</taxon>
        <taxon>Betaproteobacteria</taxon>
        <taxon>Burkholderiales</taxon>
        <taxon>Oxalobacteraceae</taxon>
        <taxon>Janthinobacterium</taxon>
    </lineage>
</organism>
<keyword evidence="4" id="KW-1185">Reference proteome</keyword>
<dbReference type="InterPro" id="IPR036641">
    <property type="entry name" value="HPT_dom_sf"/>
</dbReference>
<gene>
    <name evidence="3" type="ORF">ASR47_100583</name>
</gene>
<name>A0A1A7BZE4_9BURK</name>
<feature type="domain" description="HPt" evidence="2">
    <location>
        <begin position="24"/>
        <end position="89"/>
    </location>
</feature>
<accession>A0A1A7BZE4</accession>
<dbReference type="EMBL" id="LOCQ01000058">
    <property type="protein sequence ID" value="OBV38129.1"/>
    <property type="molecule type" value="Genomic_DNA"/>
</dbReference>
<dbReference type="PATRIC" id="fig|1747903.4.peg.1667"/>
<dbReference type="GO" id="GO:0000160">
    <property type="term" value="P:phosphorelay signal transduction system"/>
    <property type="evidence" value="ECO:0007669"/>
    <property type="project" value="UniProtKB-KW"/>
</dbReference>
<evidence type="ECO:0000313" key="3">
    <source>
        <dbReference type="EMBL" id="OBV38129.1"/>
    </source>
</evidence>
<dbReference type="Pfam" id="PF01627">
    <property type="entry name" value="Hpt"/>
    <property type="match status" value="1"/>
</dbReference>
<evidence type="ECO:0000313" key="4">
    <source>
        <dbReference type="Proteomes" id="UP000092713"/>
    </source>
</evidence>
<protein>
    <submittedName>
        <fullName evidence="3">Hpt domain-containing protein</fullName>
    </submittedName>
</protein>
<dbReference type="SUPFAM" id="SSF47226">
    <property type="entry name" value="Histidine-containing phosphotransfer domain, HPT domain"/>
    <property type="match status" value="1"/>
</dbReference>
<proteinExistence type="predicted"/>
<evidence type="ECO:0000259" key="2">
    <source>
        <dbReference type="Pfam" id="PF01627"/>
    </source>
</evidence>